<dbReference type="Proteomes" id="UP000472277">
    <property type="component" value="Chromosome 28"/>
</dbReference>
<sequence length="912" mass="102171">RLLPLSLNHVLQNPVFNKHKPWIETTYHGIVTENDDKVLLDPPLIALDKDAPLRYAESFEVTFTKEGEICGFRIHGQNVPFEAVVLDKSTGEGVIRAKDKLDCELQKEHTFTIQAYDCGEGPDGANMKKSHKATVHIQVNDINEYSPVFKEKSYKATVIEGKKYDSILKVEAVDADCSFQFSQICSYEIVTPDVPFTVDKDGKDPDVASQPCRLPKNKLLKNRSELIEYEPGTGSLALFPSMHLETCEEPITSIQANIELETNHIGKGCDRDTYSEKSLHKLCGASAGTVELLPAPSSSANWTVGLPTDNGHDSDQVFEFNGTQAIKVPEGVVSTSLKEPFTVSVWMRHGPGAREKETILCNSDKTEMNRHHYSLYVHNCHLILLLRQDPAETENYKPAEFHWKLDQVCDKEWHHYVLNVEFPSVALFVDGATFEPFLVTEDYPLHSSKIDMQLTIGACWQGGNARMSQFFRGNLAGLMIRSGKLENKKVIDCLYTCKEGLDVQLPEEVASAVKVAFNPNQSSLTVEGDDIEAFDKVMQHISYLNSRQFPTPGIRHLRVSTTVKCFNEETCILVPEAAGYVMVLQPEEPKISLSGIDHFARGAAEFESPEGVTLFPELRIVSTITREVEAETEPEATETVVSEEIMHNLDTCEVTALGDELDGEHETLEVDQAQVQQRGLEMTSSNLGLVMTGVNTMANYEQVLHLIRYKNWHTEALFDRKFKLFCSELNGRYISNDFKVEVNVIHTANPMDHANNAMVQPNFISPVHHASVDLSGHNLVNAHQASVVPSAATIVIVVCVSFLVFMIILGVFRIRSAHQRTMRDTEGGKENEMDWDDSALTITVNPMETYEDQHSSEEEEEEEEESEEGEEEDDITSAESESSEDEEAGEPEDQQGASRQQQLEWDDSTLTY</sequence>
<evidence type="ECO:0000256" key="23">
    <source>
        <dbReference type="SAM" id="Phobius"/>
    </source>
</evidence>
<evidence type="ECO:0000313" key="26">
    <source>
        <dbReference type="Proteomes" id="UP000472277"/>
    </source>
</evidence>
<feature type="compositionally biased region" description="Acidic residues" evidence="22">
    <location>
        <begin position="857"/>
        <end position="893"/>
    </location>
</feature>
<evidence type="ECO:0000313" key="25">
    <source>
        <dbReference type="Ensembl" id="ENSSTUP00000083723.1"/>
    </source>
</evidence>
<dbReference type="Gene3D" id="2.60.40.60">
    <property type="entry name" value="Cadherins"/>
    <property type="match status" value="1"/>
</dbReference>
<evidence type="ECO:0000256" key="1">
    <source>
        <dbReference type="ARBA" id="ARBA00004115"/>
    </source>
</evidence>
<dbReference type="InterPro" id="IPR015919">
    <property type="entry name" value="Cadherin-like_sf"/>
</dbReference>
<keyword evidence="9 21" id="KW-0106">Calcium</keyword>
<evidence type="ECO:0000256" key="16">
    <source>
        <dbReference type="ARBA" id="ARBA00023257"/>
    </source>
</evidence>
<keyword evidence="7" id="KW-0677">Repeat</keyword>
<dbReference type="GeneTree" id="ENSGT00950000183086"/>
<keyword evidence="11 23" id="KW-1133">Transmembrane helix</keyword>
<name>A0A674CJW9_SALTR</name>
<accession>A0A674CJW9</accession>
<keyword evidence="12" id="KW-0770">Synapse</keyword>
<evidence type="ECO:0000256" key="13">
    <source>
        <dbReference type="ARBA" id="ARBA00023034"/>
    </source>
</evidence>
<dbReference type="Pfam" id="PF19699">
    <property type="entry name" value="CLSTN_C"/>
    <property type="match status" value="1"/>
</dbReference>
<evidence type="ECO:0000256" key="21">
    <source>
        <dbReference type="PROSITE-ProRule" id="PRU00043"/>
    </source>
</evidence>
<dbReference type="InterPro" id="IPR002126">
    <property type="entry name" value="Cadherin-like_dom"/>
</dbReference>
<keyword evidence="15" id="KW-0325">Glycoprotein</keyword>
<reference evidence="25" key="1">
    <citation type="submission" date="2025-08" db="UniProtKB">
        <authorList>
            <consortium name="Ensembl"/>
        </authorList>
    </citation>
    <scope>IDENTIFICATION</scope>
</reference>
<evidence type="ECO:0000256" key="19">
    <source>
        <dbReference type="ARBA" id="ARBA00035015"/>
    </source>
</evidence>
<comment type="subcellular location">
    <subcellularLocation>
        <location evidence="2">Cell projection</location>
        <location evidence="2">Neuron projection</location>
    </subcellularLocation>
    <subcellularLocation>
        <location evidence="1">Endoplasmic reticulum membrane</location>
        <topology evidence="1">Single-pass type I membrane protein</topology>
    </subcellularLocation>
    <subcellularLocation>
        <location evidence="3">Golgi apparatus membrane</location>
        <topology evidence="3">Single-pass type I membrane protein</topology>
    </subcellularLocation>
    <subcellularLocation>
        <location evidence="18">Postsynaptic cell membrane</location>
        <topology evidence="18">Single-pass type I membrane protein</topology>
    </subcellularLocation>
</comment>
<feature type="transmembrane region" description="Helical" evidence="23">
    <location>
        <begin position="791"/>
        <end position="812"/>
    </location>
</feature>
<dbReference type="SUPFAM" id="SSF49899">
    <property type="entry name" value="Concanavalin A-like lectins/glucanases"/>
    <property type="match status" value="1"/>
</dbReference>
<dbReference type="InterPro" id="IPR045588">
    <property type="entry name" value="CLSTN_C"/>
</dbReference>
<gene>
    <name evidence="25" type="primary">CLSTN1</name>
    <name evidence="25" type="synonym">clstn1</name>
</gene>
<organism evidence="25 26">
    <name type="scientific">Salmo trutta</name>
    <name type="common">Brown trout</name>
    <dbReference type="NCBI Taxonomy" id="8032"/>
    <lineage>
        <taxon>Eukaryota</taxon>
        <taxon>Metazoa</taxon>
        <taxon>Chordata</taxon>
        <taxon>Craniata</taxon>
        <taxon>Vertebrata</taxon>
        <taxon>Euteleostomi</taxon>
        <taxon>Actinopterygii</taxon>
        <taxon>Neopterygii</taxon>
        <taxon>Teleostei</taxon>
        <taxon>Protacanthopterygii</taxon>
        <taxon>Salmoniformes</taxon>
        <taxon>Salmonidae</taxon>
        <taxon>Salmoninae</taxon>
        <taxon>Salmo</taxon>
    </lineage>
</organism>
<evidence type="ECO:0000256" key="10">
    <source>
        <dbReference type="ARBA" id="ARBA00022889"/>
    </source>
</evidence>
<dbReference type="InterPro" id="IPR013320">
    <property type="entry name" value="ConA-like_dom_sf"/>
</dbReference>
<dbReference type="SMART" id="SM00112">
    <property type="entry name" value="CA"/>
    <property type="match status" value="1"/>
</dbReference>
<evidence type="ECO:0000256" key="12">
    <source>
        <dbReference type="ARBA" id="ARBA00023018"/>
    </source>
</evidence>
<keyword evidence="13" id="KW-0333">Golgi apparatus</keyword>
<evidence type="ECO:0000256" key="14">
    <source>
        <dbReference type="ARBA" id="ARBA00023136"/>
    </source>
</evidence>
<dbReference type="PANTHER" id="PTHR14139">
    <property type="entry name" value="CALSYNTENIN"/>
    <property type="match status" value="1"/>
</dbReference>
<dbReference type="FunFam" id="2.60.40.60:FF:000062">
    <property type="entry name" value="Calsyntenin 3"/>
    <property type="match status" value="1"/>
</dbReference>
<keyword evidence="16" id="KW-0628">Postsynaptic cell membrane</keyword>
<keyword evidence="14 23" id="KW-0472">Membrane</keyword>
<evidence type="ECO:0000256" key="20">
    <source>
        <dbReference type="ARBA" id="ARBA00069678"/>
    </source>
</evidence>
<dbReference type="GO" id="GO:0005789">
    <property type="term" value="C:endoplasmic reticulum membrane"/>
    <property type="evidence" value="ECO:0007669"/>
    <property type="project" value="UniProtKB-SubCell"/>
</dbReference>
<evidence type="ECO:0000256" key="3">
    <source>
        <dbReference type="ARBA" id="ARBA00004614"/>
    </source>
</evidence>
<dbReference type="CDD" id="cd11304">
    <property type="entry name" value="Cadherin_repeat"/>
    <property type="match status" value="1"/>
</dbReference>
<dbReference type="GO" id="GO:0050806">
    <property type="term" value="P:positive regulation of synaptic transmission"/>
    <property type="evidence" value="ECO:0007669"/>
    <property type="project" value="TreeGrafter"/>
</dbReference>
<evidence type="ECO:0000256" key="4">
    <source>
        <dbReference type="ARBA" id="ARBA00022475"/>
    </source>
</evidence>
<dbReference type="PROSITE" id="PS50268">
    <property type="entry name" value="CADHERIN_2"/>
    <property type="match status" value="1"/>
</dbReference>
<comment type="similarity">
    <text evidence="19">Belongs to the calsyntenin family.</text>
</comment>
<keyword evidence="6" id="KW-0732">Signal</keyword>
<evidence type="ECO:0000256" key="2">
    <source>
        <dbReference type="ARBA" id="ARBA00004487"/>
    </source>
</evidence>
<dbReference type="FunFam" id="2.60.40.60:FF:000025">
    <property type="entry name" value="Calsyntenin 1"/>
    <property type="match status" value="1"/>
</dbReference>
<proteinExistence type="inferred from homology"/>
<dbReference type="GO" id="GO:0009986">
    <property type="term" value="C:cell surface"/>
    <property type="evidence" value="ECO:0007669"/>
    <property type="project" value="TreeGrafter"/>
</dbReference>
<keyword evidence="10" id="KW-0130">Cell adhesion</keyword>
<evidence type="ECO:0000256" key="9">
    <source>
        <dbReference type="ARBA" id="ARBA00022837"/>
    </source>
</evidence>
<dbReference type="GO" id="GO:0005509">
    <property type="term" value="F:calcium ion binding"/>
    <property type="evidence" value="ECO:0007669"/>
    <property type="project" value="UniProtKB-UniRule"/>
</dbReference>
<feature type="compositionally biased region" description="Polar residues" evidence="22">
    <location>
        <begin position="895"/>
        <end position="912"/>
    </location>
</feature>
<evidence type="ECO:0000256" key="5">
    <source>
        <dbReference type="ARBA" id="ARBA00022692"/>
    </source>
</evidence>
<keyword evidence="4" id="KW-1003">Cell membrane</keyword>
<dbReference type="GO" id="GO:0007156">
    <property type="term" value="P:homophilic cell adhesion via plasma membrane adhesion molecules"/>
    <property type="evidence" value="ECO:0007669"/>
    <property type="project" value="InterPro"/>
</dbReference>
<dbReference type="AlphaFoldDB" id="A0A674CJW9"/>
<dbReference type="FunFam" id="2.60.120.200:FF:000036">
    <property type="entry name" value="Calsyntenin 1"/>
    <property type="match status" value="1"/>
</dbReference>
<keyword evidence="5 23" id="KW-0812">Transmembrane</keyword>
<dbReference type="GO" id="GO:0043005">
    <property type="term" value="C:neuron projection"/>
    <property type="evidence" value="ECO:0007669"/>
    <property type="project" value="UniProtKB-SubCell"/>
</dbReference>
<dbReference type="Gene3D" id="2.60.120.200">
    <property type="match status" value="1"/>
</dbReference>
<feature type="region of interest" description="Disordered" evidence="22">
    <location>
        <begin position="848"/>
        <end position="912"/>
    </location>
</feature>
<evidence type="ECO:0000256" key="17">
    <source>
        <dbReference type="ARBA" id="ARBA00023273"/>
    </source>
</evidence>
<dbReference type="PANTHER" id="PTHR14139:SF4">
    <property type="entry name" value="CALSYNTENIN-1"/>
    <property type="match status" value="1"/>
</dbReference>
<evidence type="ECO:0000256" key="8">
    <source>
        <dbReference type="ARBA" id="ARBA00022824"/>
    </source>
</evidence>
<feature type="domain" description="Cadherin" evidence="24">
    <location>
        <begin position="23"/>
        <end position="149"/>
    </location>
</feature>
<keyword evidence="8" id="KW-0256">Endoplasmic reticulum</keyword>
<evidence type="ECO:0000256" key="18">
    <source>
        <dbReference type="ARBA" id="ARBA00035006"/>
    </source>
</evidence>
<evidence type="ECO:0000256" key="22">
    <source>
        <dbReference type="SAM" id="MobiDB-lite"/>
    </source>
</evidence>
<evidence type="ECO:0000256" key="6">
    <source>
        <dbReference type="ARBA" id="ARBA00022729"/>
    </source>
</evidence>
<evidence type="ECO:0000256" key="15">
    <source>
        <dbReference type="ARBA" id="ARBA00023180"/>
    </source>
</evidence>
<dbReference type="SUPFAM" id="SSF49313">
    <property type="entry name" value="Cadherin-like"/>
    <property type="match status" value="2"/>
</dbReference>
<protein>
    <recommendedName>
        <fullName evidence="20">Calsyntenin-1</fullName>
    </recommendedName>
</protein>
<dbReference type="GO" id="GO:0051965">
    <property type="term" value="P:positive regulation of synapse assembly"/>
    <property type="evidence" value="ECO:0007669"/>
    <property type="project" value="TreeGrafter"/>
</dbReference>
<reference evidence="25" key="2">
    <citation type="submission" date="2025-09" db="UniProtKB">
        <authorList>
            <consortium name="Ensembl"/>
        </authorList>
    </citation>
    <scope>IDENTIFICATION</scope>
</reference>
<evidence type="ECO:0000259" key="24">
    <source>
        <dbReference type="PROSITE" id="PS50268"/>
    </source>
</evidence>
<keyword evidence="17" id="KW-0966">Cell projection</keyword>
<keyword evidence="26" id="KW-1185">Reference proteome</keyword>
<evidence type="ECO:0000256" key="7">
    <source>
        <dbReference type="ARBA" id="ARBA00022737"/>
    </source>
</evidence>
<dbReference type="Ensembl" id="ENSSTUT00000089037.1">
    <property type="protein sequence ID" value="ENSSTUP00000083723.1"/>
    <property type="gene ID" value="ENSSTUG00000034081.1"/>
</dbReference>
<evidence type="ECO:0000256" key="11">
    <source>
        <dbReference type="ARBA" id="ARBA00022989"/>
    </source>
</evidence>
<dbReference type="GO" id="GO:0000139">
    <property type="term" value="C:Golgi membrane"/>
    <property type="evidence" value="ECO:0007669"/>
    <property type="project" value="UniProtKB-SubCell"/>
</dbReference>
<dbReference type="GO" id="GO:0045211">
    <property type="term" value="C:postsynaptic membrane"/>
    <property type="evidence" value="ECO:0007669"/>
    <property type="project" value="UniProtKB-SubCell"/>
</dbReference>